<proteinExistence type="predicted"/>
<dbReference type="GO" id="GO:0016779">
    <property type="term" value="F:nucleotidyltransferase activity"/>
    <property type="evidence" value="ECO:0007669"/>
    <property type="project" value="UniProtKB-ARBA"/>
</dbReference>
<name>A0A1G9UPD6_9BACT</name>
<dbReference type="Pfam" id="PF13562">
    <property type="entry name" value="NTP_transf_4"/>
    <property type="match status" value="1"/>
</dbReference>
<evidence type="ECO:0000313" key="3">
    <source>
        <dbReference type="EMBL" id="SDM61771.1"/>
    </source>
</evidence>
<evidence type="ECO:0000256" key="2">
    <source>
        <dbReference type="ARBA" id="ARBA00023315"/>
    </source>
</evidence>
<dbReference type="Proteomes" id="UP000198510">
    <property type="component" value="Unassembled WGS sequence"/>
</dbReference>
<dbReference type="RefSeq" id="WP_089688387.1">
    <property type="nucleotide sequence ID" value="NZ_FNFO01000017.1"/>
</dbReference>
<sequence length="405" mass="44194">MQYVIFDDPVIRPSLLPLTYTRPVSGVRVGILTLHEKWERHLGEACGHLTQPYLQKLYPFTLAAEALACFLNGAVCAHPSLLQALGSLAPHEALVQEGVVLAAHGTRAQVEALLRGDRQGWTVRTHVPPVTVIRKVWHIFQRNGDEIAADFALLTAGRRSAPIADPHTIVYHPDQVFLEPGVQIKAAILNAEPGPIYLGRDAQIHEGAIIRGPFAMGEGAAVSFAAKIRGGTTVGPYCKAGGEINNSVLFANSNKSHDGFIGNTVLGEWCNLGADTNTSNLKNNYGNVKVWSYPDERFEDAGLQFCGLIMGDHSKAGINTMFNTGTVVGIGANIFGAGYPGKFVPSFSWANPEGPGTGFSLYRLDKFLDMVEHVMGRRHQPLDDPTRAMLKNVYSQTTRYRQYFD</sequence>
<dbReference type="STRING" id="1075417.SAMN05421823_11733"/>
<dbReference type="PANTHER" id="PTHR43584">
    <property type="entry name" value="NUCLEOTIDYL TRANSFERASE"/>
    <property type="match status" value="1"/>
</dbReference>
<keyword evidence="2" id="KW-0012">Acyltransferase</keyword>
<organism evidence="3 4">
    <name type="scientific">Catalinimonas alkaloidigena</name>
    <dbReference type="NCBI Taxonomy" id="1075417"/>
    <lineage>
        <taxon>Bacteria</taxon>
        <taxon>Pseudomonadati</taxon>
        <taxon>Bacteroidota</taxon>
        <taxon>Cytophagia</taxon>
        <taxon>Cytophagales</taxon>
        <taxon>Catalimonadaceae</taxon>
        <taxon>Catalinimonas</taxon>
    </lineage>
</organism>
<keyword evidence="4" id="KW-1185">Reference proteome</keyword>
<dbReference type="InterPro" id="IPR011004">
    <property type="entry name" value="Trimer_LpxA-like_sf"/>
</dbReference>
<evidence type="ECO:0000256" key="1">
    <source>
        <dbReference type="ARBA" id="ARBA00022679"/>
    </source>
</evidence>
<dbReference type="GO" id="GO:0016746">
    <property type="term" value="F:acyltransferase activity"/>
    <property type="evidence" value="ECO:0007669"/>
    <property type="project" value="UniProtKB-KW"/>
</dbReference>
<dbReference type="SUPFAM" id="SSF51161">
    <property type="entry name" value="Trimeric LpxA-like enzymes"/>
    <property type="match status" value="1"/>
</dbReference>
<dbReference type="Gene3D" id="2.160.10.10">
    <property type="entry name" value="Hexapeptide repeat proteins"/>
    <property type="match status" value="1"/>
</dbReference>
<evidence type="ECO:0000313" key="4">
    <source>
        <dbReference type="Proteomes" id="UP000198510"/>
    </source>
</evidence>
<dbReference type="AlphaFoldDB" id="A0A1G9UPD6"/>
<reference evidence="3 4" key="1">
    <citation type="submission" date="2016-10" db="EMBL/GenBank/DDBJ databases">
        <authorList>
            <person name="de Groot N.N."/>
        </authorList>
    </citation>
    <scope>NUCLEOTIDE SEQUENCE [LARGE SCALE GENOMIC DNA]</scope>
    <source>
        <strain evidence="3 4">DSM 25186</strain>
    </source>
</reference>
<dbReference type="InterPro" id="IPR023917">
    <property type="entry name" value="Bifunctiontional_GlmU_bac-type"/>
</dbReference>
<keyword evidence="1 3" id="KW-0808">Transferase</keyword>
<dbReference type="EMBL" id="FNFO01000017">
    <property type="protein sequence ID" value="SDM61771.1"/>
    <property type="molecule type" value="Genomic_DNA"/>
</dbReference>
<dbReference type="InterPro" id="IPR050065">
    <property type="entry name" value="GlmU-like"/>
</dbReference>
<accession>A0A1G9UPD6</accession>
<gene>
    <name evidence="3" type="ORF">SAMN05421823_11733</name>
</gene>
<protein>
    <submittedName>
        <fullName evidence="3">UDP-N-acetylglucosamine diphosphorylase/glucosamine-1-phosphate N-acetyltransferase</fullName>
    </submittedName>
</protein>
<dbReference type="OrthoDB" id="9784832at2"/>
<dbReference type="NCBIfam" id="TIGR03991">
    <property type="entry name" value="alt_bact_glmU"/>
    <property type="match status" value="1"/>
</dbReference>